<feature type="region of interest" description="Disordered" evidence="1">
    <location>
        <begin position="238"/>
        <end position="280"/>
    </location>
</feature>
<reference evidence="2 3" key="1">
    <citation type="submission" date="2016-11" db="EMBL/GenBank/DDBJ databases">
        <authorList>
            <person name="Jaros S."/>
            <person name="Januszkiewicz K."/>
            <person name="Wedrychowicz H."/>
        </authorList>
    </citation>
    <scope>NUCLEOTIDE SEQUENCE [LARGE SCALE GENOMIC DNA]</scope>
</reference>
<gene>
    <name evidence="2" type="primary">BQ5605_C012g07042</name>
    <name evidence="2" type="ORF">BQ5605_C012G07042</name>
</gene>
<feature type="compositionally biased region" description="Basic residues" evidence="1">
    <location>
        <begin position="268"/>
        <end position="278"/>
    </location>
</feature>
<organism evidence="2 3">
    <name type="scientific">Microbotryum silenes-dioicae</name>
    <dbReference type="NCBI Taxonomy" id="796604"/>
    <lineage>
        <taxon>Eukaryota</taxon>
        <taxon>Fungi</taxon>
        <taxon>Dikarya</taxon>
        <taxon>Basidiomycota</taxon>
        <taxon>Pucciniomycotina</taxon>
        <taxon>Microbotryomycetes</taxon>
        <taxon>Microbotryales</taxon>
        <taxon>Microbotryaceae</taxon>
        <taxon>Microbotryum</taxon>
    </lineage>
</organism>
<evidence type="ECO:0000313" key="2">
    <source>
        <dbReference type="EMBL" id="SGY16957.1"/>
    </source>
</evidence>
<sequence length="344" mass="37391">MPRFLSHLAALVAPLPRVPTLVTKRFSSSLYVRLFGDAPLESLAASRSSPASASVPSVNDATLLSSNATRSTDRSFKLPSSPSHSPSGKRYASSLSVQAPGVASAPRLPSTLAGVRSDRRRAAFHINPIETSLRDQITATTPTTTSILTSFFAPASVPSSTARRPVISTPFIKHSRSAAAVAVTLTSPAASSIPFPRTPTRASRNTTVVLSAPPLRSPLARPRKTKTASRVALLPTIRDEIEQEEPEQPKREDLTATDPRFVDLRSLTRPRQKPRASRRKVDNGRWLTLLALENANIARKAAVAEAREKAKAVLEQDRRPILENDDEDDDTYFAQLPTWNDGRV</sequence>
<feature type="region of interest" description="Disordered" evidence="1">
    <location>
        <begin position="317"/>
        <end position="344"/>
    </location>
</feature>
<evidence type="ECO:0000256" key="1">
    <source>
        <dbReference type="SAM" id="MobiDB-lite"/>
    </source>
</evidence>
<name>A0A2X0LX77_9BASI</name>
<accession>A0A2X0LX77</accession>
<dbReference type="Proteomes" id="UP000249464">
    <property type="component" value="Unassembled WGS sequence"/>
</dbReference>
<dbReference type="STRING" id="796604.A0A2X0LX77"/>
<dbReference type="AlphaFoldDB" id="A0A2X0LX77"/>
<dbReference type="EMBL" id="FQNC01000014">
    <property type="protein sequence ID" value="SGY16957.1"/>
    <property type="molecule type" value="Genomic_DNA"/>
</dbReference>
<feature type="region of interest" description="Disordered" evidence="1">
    <location>
        <begin position="69"/>
        <end position="96"/>
    </location>
</feature>
<evidence type="ECO:0000313" key="3">
    <source>
        <dbReference type="Proteomes" id="UP000249464"/>
    </source>
</evidence>
<proteinExistence type="predicted"/>
<keyword evidence="3" id="KW-1185">Reference proteome</keyword>
<protein>
    <submittedName>
        <fullName evidence="2">BQ5605_C012g07042 protein</fullName>
    </submittedName>
</protein>